<dbReference type="SUPFAM" id="SSF109854">
    <property type="entry name" value="DinB/YfiT-like putative metalloenzymes"/>
    <property type="match status" value="1"/>
</dbReference>
<evidence type="ECO:0000259" key="1">
    <source>
        <dbReference type="Pfam" id="PF12867"/>
    </source>
</evidence>
<dbReference type="Proteomes" id="UP000652681">
    <property type="component" value="Unassembled WGS sequence"/>
</dbReference>
<dbReference type="InterPro" id="IPR024775">
    <property type="entry name" value="DinB-like"/>
</dbReference>
<name>A0A8J6PJW9_9FLAO</name>
<accession>A0A8J6PJW9</accession>
<dbReference type="RefSeq" id="WP_163491917.1">
    <property type="nucleotide sequence ID" value="NZ_JACVEL010000008.1"/>
</dbReference>
<sequence>MTTQALFSELENVTKENIHYLEQNVLPLTPEQLNWKPRQDVWNVKEVIAHVYEHAKYYHSAFSKKIDTTKFREPKDLFLSSPLGKSMWKSMKLGNARNVKRKMKAARLYNPLIVKSIVTEHVIADFLASQKELLNILERAKTINIRKAKIRLVGNNVIKFRFGDTLLLVVYHNQRHIQQVINLIQHPKFPQP</sequence>
<feature type="domain" description="DinB-like" evidence="1">
    <location>
        <begin position="18"/>
        <end position="180"/>
    </location>
</feature>
<dbReference type="InterPro" id="IPR034660">
    <property type="entry name" value="DinB/YfiT-like"/>
</dbReference>
<comment type="caution">
    <text evidence="2">The sequence shown here is derived from an EMBL/GenBank/DDBJ whole genome shotgun (WGS) entry which is preliminary data.</text>
</comment>
<reference evidence="2" key="1">
    <citation type="submission" date="2020-09" db="EMBL/GenBank/DDBJ databases">
        <title>Taishania pollutisoli gen. nov., sp. nov., Isolated from Tetrabromobisphenol A-Contaminated Soil.</title>
        <authorList>
            <person name="Chen Q."/>
        </authorList>
    </citation>
    <scope>NUCLEOTIDE SEQUENCE</scope>
    <source>
        <strain evidence="2">CZZ-1</strain>
    </source>
</reference>
<keyword evidence="3" id="KW-1185">Reference proteome</keyword>
<proteinExistence type="predicted"/>
<dbReference type="AlphaFoldDB" id="A0A8J6PJW9"/>
<dbReference type="Pfam" id="PF12867">
    <property type="entry name" value="DinB_2"/>
    <property type="match status" value="1"/>
</dbReference>
<evidence type="ECO:0000313" key="3">
    <source>
        <dbReference type="Proteomes" id="UP000652681"/>
    </source>
</evidence>
<protein>
    <submittedName>
        <fullName evidence="2">DinB family protein</fullName>
    </submittedName>
</protein>
<organism evidence="2 3">
    <name type="scientific">Taishania pollutisoli</name>
    <dbReference type="NCBI Taxonomy" id="2766479"/>
    <lineage>
        <taxon>Bacteria</taxon>
        <taxon>Pseudomonadati</taxon>
        <taxon>Bacteroidota</taxon>
        <taxon>Flavobacteriia</taxon>
        <taxon>Flavobacteriales</taxon>
        <taxon>Crocinitomicaceae</taxon>
        <taxon>Taishania</taxon>
    </lineage>
</organism>
<dbReference type="EMBL" id="JACVEL010000008">
    <property type="protein sequence ID" value="MBC9813131.1"/>
    <property type="molecule type" value="Genomic_DNA"/>
</dbReference>
<dbReference type="Gene3D" id="1.20.120.450">
    <property type="entry name" value="dinb family like domain"/>
    <property type="match status" value="1"/>
</dbReference>
<gene>
    <name evidence="2" type="ORF">H9Y05_11705</name>
</gene>
<evidence type="ECO:0000313" key="2">
    <source>
        <dbReference type="EMBL" id="MBC9813131.1"/>
    </source>
</evidence>